<dbReference type="Gene3D" id="3.40.395.10">
    <property type="entry name" value="Adenoviral Proteinase, Chain A"/>
    <property type="match status" value="1"/>
</dbReference>
<evidence type="ECO:0000256" key="2">
    <source>
        <dbReference type="ARBA" id="ARBA00022670"/>
    </source>
</evidence>
<dbReference type="PANTHER" id="PTHR46915">
    <property type="entry name" value="UBIQUITIN-LIKE PROTEASE 4-RELATED"/>
    <property type="match status" value="1"/>
</dbReference>
<sequence length="285" mass="32444">MDIEDQQKAASWIKRPPPGVLLKDIKTLQDGEWLSAFVIEEYLKLVQKASSTENHKVEYFDCSAYSQLRSKSAFSSYRRRLKTKKDVAGSDVVFLPVHQSDHWGLLVFYPKKKTVLLLDSLSSSHLIKKKTALERSKALLTSYDLAPSGKKWDQWTFSAPDADEIPQQTNSDDCGVFVCQLMMSRIRKWMVLELSDGSIREHRVKVSTAAEEPTRRKRHRLSLSRSKKRHRSPPPLPENKHHSVRRSILSVLGKLKGESSFKLEEEDGSDTGNEADVSSNNISCM</sequence>
<gene>
    <name evidence="7" type="primary">SENP2</name>
    <name evidence="7" type="ORF">BLAG_LOCUS23186</name>
</gene>
<dbReference type="GO" id="GO:0008234">
    <property type="term" value="F:cysteine-type peptidase activity"/>
    <property type="evidence" value="ECO:0007669"/>
    <property type="project" value="UniProtKB-KW"/>
</dbReference>
<proteinExistence type="inferred from homology"/>
<keyword evidence="8" id="KW-1185">Reference proteome</keyword>
<protein>
    <submittedName>
        <fullName evidence="7">SENP2 protein</fullName>
    </submittedName>
</protein>
<feature type="region of interest" description="Disordered" evidence="5">
    <location>
        <begin position="260"/>
        <end position="285"/>
    </location>
</feature>
<keyword evidence="3" id="KW-0378">Hydrolase</keyword>
<evidence type="ECO:0000256" key="4">
    <source>
        <dbReference type="ARBA" id="ARBA00022807"/>
    </source>
</evidence>
<dbReference type="EMBL" id="OV696693">
    <property type="protein sequence ID" value="CAH1271075.1"/>
    <property type="molecule type" value="Genomic_DNA"/>
</dbReference>
<accession>A0A8K0F1Y5</accession>
<evidence type="ECO:0000256" key="3">
    <source>
        <dbReference type="ARBA" id="ARBA00022801"/>
    </source>
</evidence>
<dbReference type="Proteomes" id="UP000838412">
    <property type="component" value="Chromosome 8"/>
</dbReference>
<dbReference type="SUPFAM" id="SSF54001">
    <property type="entry name" value="Cysteine proteinases"/>
    <property type="match status" value="1"/>
</dbReference>
<feature type="region of interest" description="Disordered" evidence="5">
    <location>
        <begin position="205"/>
        <end position="245"/>
    </location>
</feature>
<evidence type="ECO:0000313" key="8">
    <source>
        <dbReference type="Proteomes" id="UP000838412"/>
    </source>
</evidence>
<dbReference type="Pfam" id="PF02902">
    <property type="entry name" value="Peptidase_C48"/>
    <property type="match status" value="1"/>
</dbReference>
<feature type="compositionally biased region" description="Basic residues" evidence="5">
    <location>
        <begin position="215"/>
        <end position="232"/>
    </location>
</feature>
<dbReference type="OrthoDB" id="5989480at2759"/>
<organism evidence="7 8">
    <name type="scientific">Branchiostoma lanceolatum</name>
    <name type="common">Common lancelet</name>
    <name type="synonym">Amphioxus lanceolatum</name>
    <dbReference type="NCBI Taxonomy" id="7740"/>
    <lineage>
        <taxon>Eukaryota</taxon>
        <taxon>Metazoa</taxon>
        <taxon>Chordata</taxon>
        <taxon>Cephalochordata</taxon>
        <taxon>Leptocardii</taxon>
        <taxon>Amphioxiformes</taxon>
        <taxon>Branchiostomatidae</taxon>
        <taxon>Branchiostoma</taxon>
    </lineage>
</organism>
<evidence type="ECO:0000313" key="7">
    <source>
        <dbReference type="EMBL" id="CAH1271075.1"/>
    </source>
</evidence>
<evidence type="ECO:0000256" key="1">
    <source>
        <dbReference type="ARBA" id="ARBA00005234"/>
    </source>
</evidence>
<feature type="domain" description="Ubiquitin-like protease family profile" evidence="6">
    <location>
        <begin position="18"/>
        <end position="185"/>
    </location>
</feature>
<dbReference type="PROSITE" id="PS50600">
    <property type="entry name" value="ULP_PROTEASE"/>
    <property type="match status" value="1"/>
</dbReference>
<name>A0A8K0F1Y5_BRALA</name>
<keyword evidence="4" id="KW-0788">Thiol protease</keyword>
<dbReference type="InterPro" id="IPR038765">
    <property type="entry name" value="Papain-like_cys_pep_sf"/>
</dbReference>
<comment type="similarity">
    <text evidence="1">Belongs to the peptidase C48 family.</text>
</comment>
<evidence type="ECO:0000259" key="6">
    <source>
        <dbReference type="PROSITE" id="PS50600"/>
    </source>
</evidence>
<dbReference type="InterPro" id="IPR003653">
    <property type="entry name" value="Peptidase_C48_C"/>
</dbReference>
<dbReference type="AlphaFoldDB" id="A0A8K0F1Y5"/>
<dbReference type="PANTHER" id="PTHR46915:SF2">
    <property type="entry name" value="UBIQUITIN-LIKE PROTEASE 4"/>
    <property type="match status" value="1"/>
</dbReference>
<dbReference type="GO" id="GO:0006508">
    <property type="term" value="P:proteolysis"/>
    <property type="evidence" value="ECO:0007669"/>
    <property type="project" value="UniProtKB-KW"/>
</dbReference>
<feature type="compositionally biased region" description="Polar residues" evidence="5">
    <location>
        <begin position="270"/>
        <end position="285"/>
    </location>
</feature>
<dbReference type="GO" id="GO:0016926">
    <property type="term" value="P:protein desumoylation"/>
    <property type="evidence" value="ECO:0007669"/>
    <property type="project" value="UniProtKB-ARBA"/>
</dbReference>
<evidence type="ECO:0000256" key="5">
    <source>
        <dbReference type="SAM" id="MobiDB-lite"/>
    </source>
</evidence>
<keyword evidence="2" id="KW-0645">Protease</keyword>
<reference evidence="7" key="1">
    <citation type="submission" date="2022-01" db="EMBL/GenBank/DDBJ databases">
        <authorList>
            <person name="Braso-Vives M."/>
        </authorList>
    </citation>
    <scope>NUCLEOTIDE SEQUENCE</scope>
</reference>